<keyword evidence="2" id="KW-1185">Reference proteome</keyword>
<sequence>MTGGATQELNNRLKVEIFQLASTIAPLKTRHSKHRRQSVARKNAFGVNALLDLIRSHPLKGLSSLKLHPHQPLDKSPDGMRPEDRGTVVIQELAIVSKRGANVINVLLFFEADGCHRGLTGAAASVGSHGK</sequence>
<comment type="caution">
    <text evidence="1">The sequence shown here is derived from an EMBL/GenBank/DDBJ whole genome shotgun (WGS) entry which is preliminary data.</text>
</comment>
<dbReference type="AlphaFoldDB" id="A0A4Z2H7K2"/>
<name>A0A4Z2H7K2_9TELE</name>
<reference evidence="1 2" key="1">
    <citation type="submission" date="2019-03" db="EMBL/GenBank/DDBJ databases">
        <title>First draft genome of Liparis tanakae, snailfish: a comprehensive survey of snailfish specific genes.</title>
        <authorList>
            <person name="Kim W."/>
            <person name="Song I."/>
            <person name="Jeong J.-H."/>
            <person name="Kim D."/>
            <person name="Kim S."/>
            <person name="Ryu S."/>
            <person name="Song J.Y."/>
            <person name="Lee S.K."/>
        </authorList>
    </citation>
    <scope>NUCLEOTIDE SEQUENCE [LARGE SCALE GENOMIC DNA]</scope>
    <source>
        <tissue evidence="1">Muscle</tissue>
    </source>
</reference>
<organism evidence="1 2">
    <name type="scientific">Liparis tanakae</name>
    <name type="common">Tanaka's snailfish</name>
    <dbReference type="NCBI Taxonomy" id="230148"/>
    <lineage>
        <taxon>Eukaryota</taxon>
        <taxon>Metazoa</taxon>
        <taxon>Chordata</taxon>
        <taxon>Craniata</taxon>
        <taxon>Vertebrata</taxon>
        <taxon>Euteleostomi</taxon>
        <taxon>Actinopterygii</taxon>
        <taxon>Neopterygii</taxon>
        <taxon>Teleostei</taxon>
        <taxon>Neoteleostei</taxon>
        <taxon>Acanthomorphata</taxon>
        <taxon>Eupercaria</taxon>
        <taxon>Perciformes</taxon>
        <taxon>Cottioidei</taxon>
        <taxon>Cottales</taxon>
        <taxon>Liparidae</taxon>
        <taxon>Liparis</taxon>
    </lineage>
</organism>
<gene>
    <name evidence="1" type="ORF">EYF80_027903</name>
</gene>
<evidence type="ECO:0000313" key="1">
    <source>
        <dbReference type="EMBL" id="TNN61887.1"/>
    </source>
</evidence>
<evidence type="ECO:0000313" key="2">
    <source>
        <dbReference type="Proteomes" id="UP000314294"/>
    </source>
</evidence>
<accession>A0A4Z2H7K2</accession>
<dbReference type="Proteomes" id="UP000314294">
    <property type="component" value="Unassembled WGS sequence"/>
</dbReference>
<dbReference type="EMBL" id="SRLO01000306">
    <property type="protein sequence ID" value="TNN61887.1"/>
    <property type="molecule type" value="Genomic_DNA"/>
</dbReference>
<proteinExistence type="predicted"/>
<protein>
    <submittedName>
        <fullName evidence="1">Uncharacterized protein</fullName>
    </submittedName>
</protein>